<feature type="domain" description="10TM putative phosphate transporter extracellular tail" evidence="10">
    <location>
        <begin position="1123"/>
        <end position="1197"/>
    </location>
</feature>
<evidence type="ECO:0000256" key="6">
    <source>
        <dbReference type="ARBA" id="ARBA00023136"/>
    </source>
</evidence>
<dbReference type="Pfam" id="PF02714">
    <property type="entry name" value="RSN1_7TM"/>
    <property type="match status" value="1"/>
</dbReference>
<dbReference type="Pfam" id="PF12621">
    <property type="entry name" value="PHM7_ext"/>
    <property type="match status" value="1"/>
</dbReference>
<dbReference type="AlphaFoldDB" id="A0A3N4KVJ6"/>
<feature type="compositionally biased region" description="Polar residues" evidence="7">
    <location>
        <begin position="461"/>
        <end position="473"/>
    </location>
</feature>
<evidence type="ECO:0000256" key="2">
    <source>
        <dbReference type="ARBA" id="ARBA00007779"/>
    </source>
</evidence>
<evidence type="ECO:0000259" key="12">
    <source>
        <dbReference type="Pfam" id="PF14703"/>
    </source>
</evidence>
<evidence type="ECO:0000256" key="8">
    <source>
        <dbReference type="SAM" id="Phobius"/>
    </source>
</evidence>
<dbReference type="PANTHER" id="PTHR13018">
    <property type="entry name" value="PROBABLE MEMBRANE PROTEIN DUF221-RELATED"/>
    <property type="match status" value="1"/>
</dbReference>
<dbReference type="Pfam" id="PF13967">
    <property type="entry name" value="RSN1_TM"/>
    <property type="match status" value="1"/>
</dbReference>
<evidence type="ECO:0000259" key="10">
    <source>
        <dbReference type="Pfam" id="PF12621"/>
    </source>
</evidence>
<dbReference type="EMBL" id="ML119124">
    <property type="protein sequence ID" value="RPB13272.1"/>
    <property type="molecule type" value="Genomic_DNA"/>
</dbReference>
<proteinExistence type="inferred from homology"/>
<dbReference type="InterPro" id="IPR027815">
    <property type="entry name" value="CSC1/OSCA1-like_cyt"/>
</dbReference>
<keyword evidence="6 8" id="KW-0472">Membrane</keyword>
<keyword evidence="3" id="KW-0813">Transport</keyword>
<feature type="domain" description="CSC1/OSCA1-like N-terminal transmembrane" evidence="11">
    <location>
        <begin position="50"/>
        <end position="201"/>
    </location>
</feature>
<feature type="transmembrane region" description="Helical" evidence="8">
    <location>
        <begin position="928"/>
        <end position="950"/>
    </location>
</feature>
<feature type="compositionally biased region" description="Low complexity" evidence="7">
    <location>
        <begin position="499"/>
        <end position="511"/>
    </location>
</feature>
<feature type="domain" description="CSC1/OSCA1-like 7TM region" evidence="9">
    <location>
        <begin position="675"/>
        <end position="947"/>
    </location>
</feature>
<feature type="transmembrane region" description="Helical" evidence="8">
    <location>
        <begin position="882"/>
        <end position="908"/>
    </location>
</feature>
<evidence type="ECO:0000259" key="11">
    <source>
        <dbReference type="Pfam" id="PF13967"/>
    </source>
</evidence>
<dbReference type="InterPro" id="IPR022257">
    <property type="entry name" value="PHM7_ext"/>
</dbReference>
<dbReference type="STRING" id="1392247.A0A3N4KVJ6"/>
<feature type="region of interest" description="Disordered" evidence="7">
    <location>
        <begin position="1037"/>
        <end position="1105"/>
    </location>
</feature>
<evidence type="ECO:0000256" key="7">
    <source>
        <dbReference type="SAM" id="MobiDB-lite"/>
    </source>
</evidence>
<evidence type="ECO:0000256" key="5">
    <source>
        <dbReference type="ARBA" id="ARBA00022989"/>
    </source>
</evidence>
<keyword evidence="5 8" id="KW-1133">Transmembrane helix</keyword>
<feature type="region of interest" description="Disordered" evidence="7">
    <location>
        <begin position="386"/>
        <end position="548"/>
    </location>
</feature>
<dbReference type="InterPro" id="IPR003864">
    <property type="entry name" value="CSC1/OSCA1-like_7TM"/>
</dbReference>
<feature type="domain" description="CSC1/OSCA1-like cytosolic" evidence="12">
    <location>
        <begin position="551"/>
        <end position="663"/>
    </location>
</feature>
<name>A0A3N4KVJ6_9PEZI</name>
<dbReference type="InterPro" id="IPR045122">
    <property type="entry name" value="Csc1-like"/>
</dbReference>
<feature type="compositionally biased region" description="Basic and acidic residues" evidence="7">
    <location>
        <begin position="512"/>
        <end position="527"/>
    </location>
</feature>
<feature type="transmembrane region" description="Helical" evidence="8">
    <location>
        <begin position="50"/>
        <end position="71"/>
    </location>
</feature>
<accession>A0A3N4KVJ6</accession>
<dbReference type="InParanoid" id="A0A3N4KVJ6"/>
<feature type="domain" description="CSC1/OSCA1-like cytosolic" evidence="12">
    <location>
        <begin position="225"/>
        <end position="307"/>
    </location>
</feature>
<evidence type="ECO:0000256" key="1">
    <source>
        <dbReference type="ARBA" id="ARBA00004141"/>
    </source>
</evidence>
<comment type="subcellular location">
    <subcellularLocation>
        <location evidence="1">Membrane</location>
        <topology evidence="1">Multi-pass membrane protein</topology>
    </subcellularLocation>
</comment>
<gene>
    <name evidence="13" type="ORF">P167DRAFT_522176</name>
</gene>
<feature type="transmembrane region" description="Helical" evidence="8">
    <location>
        <begin position="816"/>
        <end position="844"/>
    </location>
</feature>
<dbReference type="Proteomes" id="UP000277580">
    <property type="component" value="Unassembled WGS sequence"/>
</dbReference>
<dbReference type="OrthoDB" id="1076608at2759"/>
<feature type="transmembrane region" description="Helical" evidence="8">
    <location>
        <begin position="180"/>
        <end position="199"/>
    </location>
</feature>
<dbReference type="InterPro" id="IPR032880">
    <property type="entry name" value="CSC1/OSCA1-like_N"/>
</dbReference>
<keyword evidence="4 8" id="KW-0812">Transmembrane</keyword>
<dbReference type="GO" id="GO:0005227">
    <property type="term" value="F:calcium-activated cation channel activity"/>
    <property type="evidence" value="ECO:0007669"/>
    <property type="project" value="InterPro"/>
</dbReference>
<feature type="transmembrane region" description="Helical" evidence="8">
    <location>
        <begin position="957"/>
        <end position="978"/>
    </location>
</feature>
<evidence type="ECO:0000259" key="9">
    <source>
        <dbReference type="Pfam" id="PF02714"/>
    </source>
</evidence>
<feature type="transmembrane region" description="Helical" evidence="8">
    <location>
        <begin position="722"/>
        <end position="746"/>
    </location>
</feature>
<dbReference type="PANTHER" id="PTHR13018:SF20">
    <property type="entry name" value="SPORULATION-SPECIFIC PROTEIN 75"/>
    <property type="match status" value="1"/>
</dbReference>
<organism evidence="13 14">
    <name type="scientific">Morchella conica CCBAS932</name>
    <dbReference type="NCBI Taxonomy" id="1392247"/>
    <lineage>
        <taxon>Eukaryota</taxon>
        <taxon>Fungi</taxon>
        <taxon>Dikarya</taxon>
        <taxon>Ascomycota</taxon>
        <taxon>Pezizomycotina</taxon>
        <taxon>Pezizomycetes</taxon>
        <taxon>Pezizales</taxon>
        <taxon>Morchellaceae</taxon>
        <taxon>Morchella</taxon>
    </lineage>
</organism>
<comment type="similarity">
    <text evidence="2">Belongs to the CSC1 (TC 1.A.17) family.</text>
</comment>
<feature type="compositionally biased region" description="Basic and acidic residues" evidence="7">
    <location>
        <begin position="1037"/>
        <end position="1059"/>
    </location>
</feature>
<reference evidence="13 14" key="1">
    <citation type="journal article" date="2018" name="Nat. Ecol. Evol.">
        <title>Pezizomycetes genomes reveal the molecular basis of ectomycorrhizal truffle lifestyle.</title>
        <authorList>
            <person name="Murat C."/>
            <person name="Payen T."/>
            <person name="Noel B."/>
            <person name="Kuo A."/>
            <person name="Morin E."/>
            <person name="Chen J."/>
            <person name="Kohler A."/>
            <person name="Krizsan K."/>
            <person name="Balestrini R."/>
            <person name="Da Silva C."/>
            <person name="Montanini B."/>
            <person name="Hainaut M."/>
            <person name="Levati E."/>
            <person name="Barry K.W."/>
            <person name="Belfiori B."/>
            <person name="Cichocki N."/>
            <person name="Clum A."/>
            <person name="Dockter R.B."/>
            <person name="Fauchery L."/>
            <person name="Guy J."/>
            <person name="Iotti M."/>
            <person name="Le Tacon F."/>
            <person name="Lindquist E.A."/>
            <person name="Lipzen A."/>
            <person name="Malagnac F."/>
            <person name="Mello A."/>
            <person name="Molinier V."/>
            <person name="Miyauchi S."/>
            <person name="Poulain J."/>
            <person name="Riccioni C."/>
            <person name="Rubini A."/>
            <person name="Sitrit Y."/>
            <person name="Splivallo R."/>
            <person name="Traeger S."/>
            <person name="Wang M."/>
            <person name="Zifcakova L."/>
            <person name="Wipf D."/>
            <person name="Zambonelli A."/>
            <person name="Paolocci F."/>
            <person name="Nowrousian M."/>
            <person name="Ottonello S."/>
            <person name="Baldrian P."/>
            <person name="Spatafora J.W."/>
            <person name="Henrissat B."/>
            <person name="Nagy L.G."/>
            <person name="Aury J.M."/>
            <person name="Wincker P."/>
            <person name="Grigoriev I.V."/>
            <person name="Bonfante P."/>
            <person name="Martin F.M."/>
        </authorList>
    </citation>
    <scope>NUCLEOTIDE SEQUENCE [LARGE SCALE GENOMIC DNA]</scope>
    <source>
        <strain evidence="13 14">CCBAS932</strain>
    </source>
</reference>
<dbReference type="Pfam" id="PF14703">
    <property type="entry name" value="PHM7_cyt"/>
    <property type="match status" value="2"/>
</dbReference>
<protein>
    <submittedName>
        <fullName evidence="13">DUF221-domain-containing protein</fullName>
    </submittedName>
</protein>
<feature type="transmembrane region" description="Helical" evidence="8">
    <location>
        <begin position="767"/>
        <end position="791"/>
    </location>
</feature>
<feature type="transmembrane region" description="Helical" evidence="8">
    <location>
        <begin position="125"/>
        <end position="148"/>
    </location>
</feature>
<evidence type="ECO:0000313" key="13">
    <source>
        <dbReference type="EMBL" id="RPB13272.1"/>
    </source>
</evidence>
<evidence type="ECO:0000256" key="3">
    <source>
        <dbReference type="ARBA" id="ARBA00022448"/>
    </source>
</evidence>
<evidence type="ECO:0000256" key="4">
    <source>
        <dbReference type="ARBA" id="ARBA00022692"/>
    </source>
</evidence>
<feature type="transmembrane region" description="Helical" evidence="8">
    <location>
        <begin position="675"/>
        <end position="702"/>
    </location>
</feature>
<dbReference type="GO" id="GO:0005886">
    <property type="term" value="C:plasma membrane"/>
    <property type="evidence" value="ECO:0007669"/>
    <property type="project" value="TreeGrafter"/>
</dbReference>
<feature type="compositionally biased region" description="Basic and acidic residues" evidence="7">
    <location>
        <begin position="1079"/>
        <end position="1098"/>
    </location>
</feature>
<evidence type="ECO:0000313" key="14">
    <source>
        <dbReference type="Proteomes" id="UP000277580"/>
    </source>
</evidence>
<keyword evidence="14" id="KW-1185">Reference proteome</keyword>
<sequence length="1206" mass="136160">MSNSTITSSMSSTTMTSSSARATATVNGSIDPFADAGKAQNSAGMSLETFLSSLGVAAAVFGVEVILFVLLRTKLQRVYEPRTYLVPEKRRTKPPKPGFLAWFKPIFATANSDFIQKSGLDAYFFLRYLLMLLKIFCILALVIIPILLPLNSIGGIGGDLVQGLDRLAWTNVAPEDTSRYWAHLLLALVVIVLFCYMFYRELRAYIRLRQAYLTSPQHRLRASATTVLVASIPRKWLGVKELLGLYDVFPGGIRNIWINRDFEELAEKVQERDKLARLLEKAETALIKKAKKKHIKKLQAEAKKDPQAKMAVVEAQHAGEEIAGPGMSSGNPHQIPEDIHEAVEQNTHRRSKSRFANINPIPVVGDGLQKLQRGIFDGVTSGFDKIRGGVEDVLPKPAYGYQPEDADDHYRAPAGQRRPSLNERGSSRSAKRGSTLLGREEVDDNEGPSRKRNTLKGEEGASTTRTPLPLSTQEEVDEPSKLAFWKRSHATHGEEDETPLSSASPTTPRASTVDEKADVFQKSGKEGKKGKKEKQKTEYSKAYNEEESDDKLGEPVWKNYLTDKDRETMRLPIFGLTWMPSLPLIGKKVDTIYYCRKEVARLNVEIEKDQSEPEKYPLMNSAFIQFNHQVAAHMACQSLSHHVPQQMCPRHIEVSPNDVIWDNMKINWWQRYMRIFGITVAVSGLIIGWAFPVAVVGLLSQIDYLTEVVTWLSWINDLPNQVVGLIQGILPPLGLAILMALLPIILRLFAKLQGLHTGMAIERAVQGMYFAFLFIQIFLVVSISSGITVVLEDLLNNPISAPSILAQNLPKASNFFFSYMLLQAFTVSGGAILQIATLVIQFILSPILDTTAREKFTRATTLVEIKYGTFFPVYTNLACIGIVYSVISPLILIFNICTFSLFWMVYRYNMLYVNNFRFDTGGLLFPRAINQLFTGIYVMEVCLIGLFFLVRDAQGEIACFPQAIIMIIALGFTLLYQYTLNSAFGPLLTYLPITLEDDAVIEDEKFAREHDEMRRLNRIVPEEQDGDDLNEVLEAREKREQARDRQEEEIEMREIEQMKQGHRRGRSTAEKASTSAGKQEVERHENQDKYDKDVEAQKRHSTAHPVPKRPELALFSDIADEIEDLSPEERDVLVARAFQHEALRAKRPVIWIPRDDLGISDDEIRRTQRFSGNIWISNEYTGLDAKGRVVYRRPPPDFDQMDLVEL</sequence>